<dbReference type="PANTHER" id="PTHR37984">
    <property type="entry name" value="PROTEIN CBG26694"/>
    <property type="match status" value="1"/>
</dbReference>
<dbReference type="InterPro" id="IPR050951">
    <property type="entry name" value="Retrovirus_Pol_polyprotein"/>
</dbReference>
<dbReference type="SUPFAM" id="SSF56672">
    <property type="entry name" value="DNA/RNA polymerases"/>
    <property type="match status" value="1"/>
</dbReference>
<accession>A0A8C1UC32</accession>
<dbReference type="InterPro" id="IPR041577">
    <property type="entry name" value="RT_RNaseH_2"/>
</dbReference>
<reference evidence="3" key="1">
    <citation type="submission" date="2025-08" db="UniProtKB">
        <authorList>
            <consortium name="Ensembl"/>
        </authorList>
    </citation>
    <scope>IDENTIFICATION</scope>
</reference>
<dbReference type="InterPro" id="IPR036397">
    <property type="entry name" value="RNaseH_sf"/>
</dbReference>
<name>A0A8C1UC32_CYPCA</name>
<feature type="domain" description="Reverse transcriptase/retrotransposon-derived protein RNase H-like" evidence="2">
    <location>
        <begin position="123"/>
        <end position="214"/>
    </location>
</feature>
<sequence>MHRCTLSTVWDFFEAHFQWKDNVTNDDIFVIIGSVEPLLGRRSCFDLKILNTTDQVAAIENSPERFLKFEVEYHTLFKGLGQIKRYSHKISVNKKVTPVAQALRRVPYLMVEAVNQELDKMLEDAENAFKRLKKKELTSEPCLAYFNISTPTVMISDASPVGFGAVLLQTQEDGAKKPVAYVSRSLTPKDRRYSQIEREALGCLWAGRNWREDLSKILLAYRSTPHRASGETPAYLMFGRDVRTKLQITDKREKKDIESRHISYNKKIKQYADMTR</sequence>
<dbReference type="Proteomes" id="UP000694700">
    <property type="component" value="Unplaced"/>
</dbReference>
<dbReference type="GO" id="GO:0006259">
    <property type="term" value="P:DNA metabolic process"/>
    <property type="evidence" value="ECO:0007669"/>
    <property type="project" value="UniProtKB-ARBA"/>
</dbReference>
<dbReference type="InterPro" id="IPR043502">
    <property type="entry name" value="DNA/RNA_pol_sf"/>
</dbReference>
<dbReference type="Ensembl" id="ENSCCRT00015036360.1">
    <property type="protein sequence ID" value="ENSCCRP00015035135.1"/>
    <property type="gene ID" value="ENSCCRG00015014661.1"/>
</dbReference>
<dbReference type="GO" id="GO:0003676">
    <property type="term" value="F:nucleic acid binding"/>
    <property type="evidence" value="ECO:0007669"/>
    <property type="project" value="InterPro"/>
</dbReference>
<feature type="coiled-coil region" evidence="1">
    <location>
        <begin position="111"/>
        <end position="138"/>
    </location>
</feature>
<evidence type="ECO:0000259" key="2">
    <source>
        <dbReference type="Pfam" id="PF17919"/>
    </source>
</evidence>
<keyword evidence="1" id="KW-0175">Coiled coil</keyword>
<dbReference type="AlphaFoldDB" id="A0A8C1UC32"/>
<dbReference type="PANTHER" id="PTHR37984:SF11">
    <property type="entry name" value="INTEGRASE CATALYTIC DOMAIN-CONTAINING PROTEIN"/>
    <property type="match status" value="1"/>
</dbReference>
<protein>
    <recommendedName>
        <fullName evidence="2">Reverse transcriptase/retrotransposon-derived protein RNase H-like domain-containing protein</fullName>
    </recommendedName>
</protein>
<evidence type="ECO:0000256" key="1">
    <source>
        <dbReference type="SAM" id="Coils"/>
    </source>
</evidence>
<dbReference type="FunFam" id="3.10.20.370:FF:000001">
    <property type="entry name" value="Retrovirus-related Pol polyprotein from transposon 17.6-like protein"/>
    <property type="match status" value="1"/>
</dbReference>
<dbReference type="Pfam" id="PF17919">
    <property type="entry name" value="RT_RNaseH_2"/>
    <property type="match status" value="1"/>
</dbReference>
<organism evidence="3 4">
    <name type="scientific">Cyprinus carpio</name>
    <name type="common">Common carp</name>
    <dbReference type="NCBI Taxonomy" id="7962"/>
    <lineage>
        <taxon>Eukaryota</taxon>
        <taxon>Metazoa</taxon>
        <taxon>Chordata</taxon>
        <taxon>Craniata</taxon>
        <taxon>Vertebrata</taxon>
        <taxon>Euteleostomi</taxon>
        <taxon>Actinopterygii</taxon>
        <taxon>Neopterygii</taxon>
        <taxon>Teleostei</taxon>
        <taxon>Ostariophysi</taxon>
        <taxon>Cypriniformes</taxon>
        <taxon>Cyprinidae</taxon>
        <taxon>Cyprininae</taxon>
        <taxon>Cyprinus</taxon>
    </lineage>
</organism>
<evidence type="ECO:0000313" key="4">
    <source>
        <dbReference type="Proteomes" id="UP000694700"/>
    </source>
</evidence>
<dbReference type="Gene3D" id="3.30.420.10">
    <property type="entry name" value="Ribonuclease H-like superfamily/Ribonuclease H"/>
    <property type="match status" value="1"/>
</dbReference>
<proteinExistence type="predicted"/>
<evidence type="ECO:0000313" key="3">
    <source>
        <dbReference type="Ensembl" id="ENSCCRP00015035135.1"/>
    </source>
</evidence>